<gene>
    <name evidence="16" type="primary">flhF</name>
    <name evidence="17" type="ORF">IFT62_19840</name>
    <name evidence="16" type="ORF">LT42_08730</name>
</gene>
<evidence type="ECO:0000256" key="6">
    <source>
        <dbReference type="ARBA" id="ARBA00022741"/>
    </source>
</evidence>
<evidence type="ECO:0000313" key="18">
    <source>
        <dbReference type="Proteomes" id="UP000029719"/>
    </source>
</evidence>
<evidence type="ECO:0000256" key="7">
    <source>
        <dbReference type="ARBA" id="ARBA00022795"/>
    </source>
</evidence>
<dbReference type="EMBL" id="JACYNP010000010">
    <property type="protein sequence ID" value="MBD8123460.1"/>
    <property type="molecule type" value="Genomic_DNA"/>
</dbReference>
<comment type="subcellular location">
    <subcellularLocation>
        <location evidence="1">Cell membrane</location>
        <topology evidence="1">Peripheral membrane protein</topology>
        <orientation evidence="1">Cytoplasmic side</orientation>
    </subcellularLocation>
</comment>
<evidence type="ECO:0000256" key="5">
    <source>
        <dbReference type="ARBA" id="ARBA00022475"/>
    </source>
</evidence>
<comment type="caution">
    <text evidence="16">The sequence shown here is derived from an EMBL/GenBank/DDBJ whole genome shotgun (WGS) entry which is preliminary data.</text>
</comment>
<dbReference type="Pfam" id="PF00448">
    <property type="entry name" value="SRP54"/>
    <property type="match status" value="1"/>
</dbReference>
<evidence type="ECO:0000256" key="8">
    <source>
        <dbReference type="ARBA" id="ARBA00022927"/>
    </source>
</evidence>
<dbReference type="GO" id="GO:0005047">
    <property type="term" value="F:signal recognition particle binding"/>
    <property type="evidence" value="ECO:0007669"/>
    <property type="project" value="TreeGrafter"/>
</dbReference>
<proteinExistence type="inferred from homology"/>
<dbReference type="InterPro" id="IPR027417">
    <property type="entry name" value="P-loop_NTPase"/>
</dbReference>
<keyword evidence="10" id="KW-0472">Membrane</keyword>
<comment type="function">
    <text evidence="12">Necessary for flagellar biosynthesis. May be involved in translocation of the flagellum.</text>
</comment>
<dbReference type="SMART" id="SM00962">
    <property type="entry name" value="SRP54"/>
    <property type="match status" value="1"/>
</dbReference>
<dbReference type="OrthoDB" id="9778554at2"/>
<evidence type="ECO:0000256" key="13">
    <source>
        <dbReference type="NCBIfam" id="TIGR03499"/>
    </source>
</evidence>
<dbReference type="SMART" id="SM00382">
    <property type="entry name" value="AAA"/>
    <property type="match status" value="1"/>
</dbReference>
<dbReference type="FunFam" id="3.40.50.300:FF:000695">
    <property type="entry name" value="Flagellar biosynthesis regulator FlhF"/>
    <property type="match status" value="1"/>
</dbReference>
<sequence length="447" mass="48999">MQVKRFFAADMRQAMKLVRDELGAEAAIIGNRRIAGGVELTAALDYKLSALAPRVPNIELEDELRKTQSRIVTAQAELTSRSELDTVANRQLFTGLAMDDSKQIEPTLEEPFRPSVHAAVAAERAERNAEPSVSHHVYESMRSELNGLRELLEVQLGSLAWNQLQGSRPQQANLWRRLQRVGLSGPLSRDLLAMVPDSNDQAHTWRMLLAHLARMIATPDVEPLEEGGVIAMVGPAGMGKTTTLAKLAARYVLKYGAQNIALVSMDSFRIGAQEQLKTLGRILNVPVTHVDPGQSLAQALEPLLRKRVVLIDTAGLQASDPALRLQLETLAGRGIKARNYLVLATTSQKQVLSAAYHSYKRCGLAGCILTKLDETASLGEVLSLAVTHELPVAYLTDGPRIPDDLHLPRRHQLVSRAVSVQMQEEPSEEAMADMFADLYHSTGKRAG</sequence>
<keyword evidence="16" id="KW-0969">Cilium</keyword>
<evidence type="ECO:0000256" key="1">
    <source>
        <dbReference type="ARBA" id="ARBA00004413"/>
    </source>
</evidence>
<accession>A0A9X0EHP4</accession>
<organism evidence="16 18">
    <name type="scientific">Pseudomonas lutea</name>
    <dbReference type="NCBI Taxonomy" id="243924"/>
    <lineage>
        <taxon>Bacteria</taxon>
        <taxon>Pseudomonadati</taxon>
        <taxon>Pseudomonadota</taxon>
        <taxon>Gammaproteobacteria</taxon>
        <taxon>Pseudomonadales</taxon>
        <taxon>Pseudomonadaceae</taxon>
        <taxon>Pseudomonas</taxon>
    </lineage>
</organism>
<feature type="domain" description="AAA+ ATPase" evidence="14">
    <location>
        <begin position="226"/>
        <end position="396"/>
    </location>
</feature>
<reference evidence="16 18" key="1">
    <citation type="submission" date="2014-09" db="EMBL/GenBank/DDBJ databases">
        <title>Genome sequence of Pseudomonas lutea strain DSM 17257T.</title>
        <authorList>
            <person name="Kwak Y."/>
            <person name="Shin J.-H."/>
        </authorList>
    </citation>
    <scope>NUCLEOTIDE SEQUENCE [LARGE SCALE GENOMIC DNA]</scope>
    <source>
        <strain evidence="16 18">DSM 17257</strain>
    </source>
</reference>
<protein>
    <recommendedName>
        <fullName evidence="3 13">Flagellar biosynthesis protein FlhF</fullName>
    </recommendedName>
</protein>
<dbReference type="PANTHER" id="PTHR43134">
    <property type="entry name" value="SIGNAL RECOGNITION PARTICLE RECEPTOR SUBUNIT ALPHA"/>
    <property type="match status" value="1"/>
</dbReference>
<keyword evidence="7" id="KW-1005">Bacterial flagellum biogenesis</keyword>
<evidence type="ECO:0000256" key="2">
    <source>
        <dbReference type="ARBA" id="ARBA00008531"/>
    </source>
</evidence>
<keyword evidence="16" id="KW-0282">Flagellum</keyword>
<keyword evidence="6" id="KW-0547">Nucleotide-binding</keyword>
<feature type="domain" description="SRP54-type proteins GTP-binding" evidence="15">
    <location>
        <begin position="227"/>
        <end position="419"/>
    </location>
</feature>
<dbReference type="EMBL" id="JRMB01000001">
    <property type="protein sequence ID" value="KGF65975.1"/>
    <property type="molecule type" value="Genomic_DNA"/>
</dbReference>
<dbReference type="PANTHER" id="PTHR43134:SF3">
    <property type="entry name" value="FLAGELLAR BIOSYNTHESIS PROTEIN FLHF"/>
    <property type="match status" value="1"/>
</dbReference>
<keyword evidence="8" id="KW-0653">Protein transport</keyword>
<dbReference type="GO" id="GO:0003924">
    <property type="term" value="F:GTPase activity"/>
    <property type="evidence" value="ECO:0007669"/>
    <property type="project" value="UniProtKB-UniRule"/>
</dbReference>
<comment type="similarity">
    <text evidence="2">Belongs to the GTP-binding SRP family.</text>
</comment>
<dbReference type="GO" id="GO:0015031">
    <property type="term" value="P:protein transport"/>
    <property type="evidence" value="ECO:0007669"/>
    <property type="project" value="UniProtKB-KW"/>
</dbReference>
<dbReference type="Proteomes" id="UP000029719">
    <property type="component" value="Unassembled WGS sequence"/>
</dbReference>
<reference evidence="17 19" key="2">
    <citation type="journal article" date="2020" name="FEMS Microbiol. Ecol.">
        <title>Temporal dynamics of bacterial communities during seed development and maturation.</title>
        <authorList>
            <person name="Chesneau G."/>
            <person name="Torres-Cortes G."/>
            <person name="Briand M."/>
            <person name="Darrasse A."/>
            <person name="Preveaux A."/>
            <person name="Marais C."/>
            <person name="Jacques M.A."/>
            <person name="Shade A."/>
            <person name="Barret M."/>
        </authorList>
    </citation>
    <scope>NUCLEOTIDE SEQUENCE [LARGE SCALE GENOMIC DNA]</scope>
    <source>
        <strain evidence="17 19">CFBP13723</strain>
    </source>
</reference>
<keyword evidence="16" id="KW-0966">Cell projection</keyword>
<evidence type="ECO:0000256" key="9">
    <source>
        <dbReference type="ARBA" id="ARBA00023134"/>
    </source>
</evidence>
<evidence type="ECO:0000313" key="19">
    <source>
        <dbReference type="Proteomes" id="UP000625247"/>
    </source>
</evidence>
<evidence type="ECO:0000259" key="14">
    <source>
        <dbReference type="SMART" id="SM00382"/>
    </source>
</evidence>
<evidence type="ECO:0000256" key="11">
    <source>
        <dbReference type="ARBA" id="ARBA00023225"/>
    </source>
</evidence>
<evidence type="ECO:0000256" key="4">
    <source>
        <dbReference type="ARBA" id="ARBA00022448"/>
    </source>
</evidence>
<evidence type="ECO:0000256" key="12">
    <source>
        <dbReference type="ARBA" id="ARBA00025337"/>
    </source>
</evidence>
<dbReference type="NCBIfam" id="TIGR03499">
    <property type="entry name" value="FlhF"/>
    <property type="match status" value="1"/>
</dbReference>
<dbReference type="InterPro" id="IPR020006">
    <property type="entry name" value="FlhF"/>
</dbReference>
<dbReference type="GO" id="GO:0006614">
    <property type="term" value="P:SRP-dependent cotranslational protein targeting to membrane"/>
    <property type="evidence" value="ECO:0007669"/>
    <property type="project" value="UniProtKB-UniRule"/>
</dbReference>
<evidence type="ECO:0000256" key="3">
    <source>
        <dbReference type="ARBA" id="ARBA00014919"/>
    </source>
</evidence>
<keyword evidence="11" id="KW-1006">Bacterial flagellum protein export</keyword>
<dbReference type="InterPro" id="IPR003593">
    <property type="entry name" value="AAA+_ATPase"/>
</dbReference>
<dbReference type="InterPro" id="IPR047040">
    <property type="entry name" value="FlhF__GTPase_dom"/>
</dbReference>
<name>A0A9X0EHP4_9PSED</name>
<dbReference type="Proteomes" id="UP000625247">
    <property type="component" value="Unassembled WGS sequence"/>
</dbReference>
<dbReference type="InterPro" id="IPR000897">
    <property type="entry name" value="SRP54_GTPase_dom"/>
</dbReference>
<evidence type="ECO:0000256" key="10">
    <source>
        <dbReference type="ARBA" id="ARBA00023136"/>
    </source>
</evidence>
<evidence type="ECO:0000313" key="16">
    <source>
        <dbReference type="EMBL" id="KGF65975.1"/>
    </source>
</evidence>
<dbReference type="Gene3D" id="1.20.120.1380">
    <property type="entry name" value="Flagellar FlhF biosynthesis protein, N domain"/>
    <property type="match status" value="1"/>
</dbReference>
<dbReference type="RefSeq" id="WP_037011522.1">
    <property type="nucleotide sequence ID" value="NZ_JACYNP010000010.1"/>
</dbReference>
<keyword evidence="19" id="KW-1185">Reference proteome</keyword>
<dbReference type="GO" id="GO:0005525">
    <property type="term" value="F:GTP binding"/>
    <property type="evidence" value="ECO:0007669"/>
    <property type="project" value="UniProtKB-UniRule"/>
</dbReference>
<dbReference type="CDD" id="cd17873">
    <property type="entry name" value="FlhF"/>
    <property type="match status" value="1"/>
</dbReference>
<evidence type="ECO:0000313" key="17">
    <source>
        <dbReference type="EMBL" id="MBD8123460.1"/>
    </source>
</evidence>
<dbReference type="GO" id="GO:0005886">
    <property type="term" value="C:plasma membrane"/>
    <property type="evidence" value="ECO:0007669"/>
    <property type="project" value="UniProtKB-SubCell"/>
</dbReference>
<dbReference type="Gene3D" id="3.40.50.300">
    <property type="entry name" value="P-loop containing nucleotide triphosphate hydrolases"/>
    <property type="match status" value="1"/>
</dbReference>
<dbReference type="GO" id="GO:0044781">
    <property type="term" value="P:bacterial-type flagellum organization"/>
    <property type="evidence" value="ECO:0007669"/>
    <property type="project" value="UniProtKB-UniRule"/>
</dbReference>
<keyword evidence="5" id="KW-1003">Cell membrane</keyword>
<keyword evidence="4" id="KW-0813">Transport</keyword>
<dbReference type="AlphaFoldDB" id="A0A9X0EHP4"/>
<evidence type="ECO:0000259" key="15">
    <source>
        <dbReference type="SMART" id="SM00962"/>
    </source>
</evidence>
<keyword evidence="9" id="KW-0342">GTP-binding</keyword>
<dbReference type="SUPFAM" id="SSF52540">
    <property type="entry name" value="P-loop containing nucleoside triphosphate hydrolases"/>
    <property type="match status" value="1"/>
</dbReference>